<proteinExistence type="predicted"/>
<evidence type="ECO:0000313" key="1">
    <source>
        <dbReference type="EMBL" id="JAH07554.1"/>
    </source>
</evidence>
<reference evidence="1" key="2">
    <citation type="journal article" date="2015" name="Fish Shellfish Immunol.">
        <title>Early steps in the European eel (Anguilla anguilla)-Vibrio vulnificus interaction in the gills: Role of the RtxA13 toxin.</title>
        <authorList>
            <person name="Callol A."/>
            <person name="Pajuelo D."/>
            <person name="Ebbesson L."/>
            <person name="Teles M."/>
            <person name="MacKenzie S."/>
            <person name="Amaro C."/>
        </authorList>
    </citation>
    <scope>NUCLEOTIDE SEQUENCE</scope>
</reference>
<name>A0A0E9PSS7_ANGAN</name>
<accession>A0A0E9PSS7</accession>
<organism evidence="1">
    <name type="scientific">Anguilla anguilla</name>
    <name type="common">European freshwater eel</name>
    <name type="synonym">Muraena anguilla</name>
    <dbReference type="NCBI Taxonomy" id="7936"/>
    <lineage>
        <taxon>Eukaryota</taxon>
        <taxon>Metazoa</taxon>
        <taxon>Chordata</taxon>
        <taxon>Craniata</taxon>
        <taxon>Vertebrata</taxon>
        <taxon>Euteleostomi</taxon>
        <taxon>Actinopterygii</taxon>
        <taxon>Neopterygii</taxon>
        <taxon>Teleostei</taxon>
        <taxon>Anguilliformes</taxon>
        <taxon>Anguillidae</taxon>
        <taxon>Anguilla</taxon>
    </lineage>
</organism>
<dbReference type="EMBL" id="GBXM01101023">
    <property type="protein sequence ID" value="JAH07554.1"/>
    <property type="molecule type" value="Transcribed_RNA"/>
</dbReference>
<dbReference type="AlphaFoldDB" id="A0A0E9PSS7"/>
<reference evidence="1" key="1">
    <citation type="submission" date="2014-11" db="EMBL/GenBank/DDBJ databases">
        <authorList>
            <person name="Amaro Gonzalez C."/>
        </authorList>
    </citation>
    <scope>NUCLEOTIDE SEQUENCE</scope>
</reference>
<protein>
    <submittedName>
        <fullName evidence="1">Uncharacterized protein</fullName>
    </submittedName>
</protein>
<sequence>MVMLVNFSLSEYLCYTISCVVKMEKVIWSCRLVSS</sequence>